<feature type="compositionally biased region" description="Polar residues" evidence="1">
    <location>
        <begin position="1"/>
        <end position="19"/>
    </location>
</feature>
<reference evidence="5" key="1">
    <citation type="submission" date="2017-02" db="UniProtKB">
        <authorList>
            <consortium name="WormBaseParasite"/>
        </authorList>
    </citation>
    <scope>IDENTIFICATION</scope>
</reference>
<dbReference type="CDD" id="cd00047">
    <property type="entry name" value="PTPc"/>
    <property type="match status" value="1"/>
</dbReference>
<dbReference type="SMART" id="SM00404">
    <property type="entry name" value="PTPc_motif"/>
    <property type="match status" value="1"/>
</dbReference>
<dbReference type="InterPro" id="IPR052782">
    <property type="entry name" value="Oocyte-zygote_transition_reg"/>
</dbReference>
<dbReference type="InterPro" id="IPR000242">
    <property type="entry name" value="PTP_cat"/>
</dbReference>
<organism evidence="4 5">
    <name type="scientific">Parastrongyloides trichosuri</name>
    <name type="common">Possum-specific nematode worm</name>
    <dbReference type="NCBI Taxonomy" id="131310"/>
    <lineage>
        <taxon>Eukaryota</taxon>
        <taxon>Metazoa</taxon>
        <taxon>Ecdysozoa</taxon>
        <taxon>Nematoda</taxon>
        <taxon>Chromadorea</taxon>
        <taxon>Rhabditida</taxon>
        <taxon>Tylenchina</taxon>
        <taxon>Panagrolaimomorpha</taxon>
        <taxon>Strongyloidoidea</taxon>
        <taxon>Strongyloididae</taxon>
        <taxon>Parastrongyloides</taxon>
    </lineage>
</organism>
<name>A0A0N4ZU96_PARTI</name>
<feature type="region of interest" description="Disordered" evidence="1">
    <location>
        <begin position="1"/>
        <end position="41"/>
    </location>
</feature>
<sequence>MSGTPLTSSTPANNQYSIQNRRDIKQSKSDNPKFQNVYNKKGDEYLRSDNRKIEIAAKPSSVKNVPAIVPTGLNKVSMHNAVKATPTMMKGPSIQNAASPTPTITKFIVKPPSTPQVSTNNNMALTRYGKKITASDKVLQNHRSEVPFSQNRNNFLTSINAPVRNFGRARKSFNQSINVRTAEIKPSFKEMANKFTKAVLDKEISGLKAEFDKEFPNRKIMETLICKEFYENKIKNINNDVPLLGNGRVVLRNVPIANSYINASYVPSENNLHRLIITQHPMKNTILDFLQMILQEKAEYIIQLANISELEDPTVGVEYIPKEGFISFDGFQLNLVSREIHKSDKYLQISTISCKYNEKPFTFKHILWLEWPLKGCPKPWDMTSVTIYDIVVKSVQPIVIHCTSGVRRSGIVAGIILALDEFNCFKLKNNMIDIVKNLRNYRSLCIRTPTEYLFLHLQMLHFFLNKSYIENSQRLMEIMDDYDPAHKKQLEIEKNKGNISAFGITTLRPPCQDDPNYFK</sequence>
<dbReference type="AlphaFoldDB" id="A0A0N4ZU96"/>
<dbReference type="PANTHER" id="PTHR46163:SF5">
    <property type="entry name" value="TYROSINE-PROTEIN PHOSPHATASE"/>
    <property type="match status" value="1"/>
</dbReference>
<feature type="domain" description="Tyrosine-protein phosphatase" evidence="2">
    <location>
        <begin position="207"/>
        <end position="462"/>
    </location>
</feature>
<dbReference type="InterPro" id="IPR000387">
    <property type="entry name" value="Tyr_Pase_dom"/>
</dbReference>
<dbReference type="Proteomes" id="UP000038045">
    <property type="component" value="Unplaced"/>
</dbReference>
<dbReference type="PROSITE" id="PS50055">
    <property type="entry name" value="TYR_PHOSPHATASE_PTP"/>
    <property type="match status" value="1"/>
</dbReference>
<dbReference type="PROSITE" id="PS50056">
    <property type="entry name" value="TYR_PHOSPHATASE_2"/>
    <property type="match status" value="1"/>
</dbReference>
<evidence type="ECO:0000259" key="3">
    <source>
        <dbReference type="PROSITE" id="PS50056"/>
    </source>
</evidence>
<evidence type="ECO:0000256" key="1">
    <source>
        <dbReference type="SAM" id="MobiDB-lite"/>
    </source>
</evidence>
<dbReference type="Gene3D" id="3.90.190.10">
    <property type="entry name" value="Protein tyrosine phosphatase superfamily"/>
    <property type="match status" value="1"/>
</dbReference>
<dbReference type="InterPro" id="IPR016130">
    <property type="entry name" value="Tyr_Pase_AS"/>
</dbReference>
<dbReference type="GO" id="GO:0004725">
    <property type="term" value="F:protein tyrosine phosphatase activity"/>
    <property type="evidence" value="ECO:0007669"/>
    <property type="project" value="InterPro"/>
</dbReference>
<dbReference type="SMART" id="SM00194">
    <property type="entry name" value="PTPc"/>
    <property type="match status" value="1"/>
</dbReference>
<dbReference type="SUPFAM" id="SSF52799">
    <property type="entry name" value="(Phosphotyrosine protein) phosphatases II"/>
    <property type="match status" value="1"/>
</dbReference>
<dbReference type="PANTHER" id="PTHR46163">
    <property type="entry name" value="TYROSINE-PROTEIN PHOSPHATASE-RELATED"/>
    <property type="match status" value="1"/>
</dbReference>
<protein>
    <submittedName>
        <fullName evidence="5">TYR_PHOSPHATASE_2 domain-containing protein</fullName>
    </submittedName>
</protein>
<feature type="compositionally biased region" description="Basic and acidic residues" evidence="1">
    <location>
        <begin position="20"/>
        <end position="31"/>
    </location>
</feature>
<evidence type="ECO:0000313" key="5">
    <source>
        <dbReference type="WBParaSite" id="PTRK_0001215900.1"/>
    </source>
</evidence>
<proteinExistence type="predicted"/>
<dbReference type="PROSITE" id="PS00383">
    <property type="entry name" value="TYR_PHOSPHATASE_1"/>
    <property type="match status" value="1"/>
</dbReference>
<keyword evidence="4" id="KW-1185">Reference proteome</keyword>
<evidence type="ECO:0000313" key="4">
    <source>
        <dbReference type="Proteomes" id="UP000038045"/>
    </source>
</evidence>
<dbReference type="PRINTS" id="PR00700">
    <property type="entry name" value="PRTYPHPHTASE"/>
</dbReference>
<dbReference type="WBParaSite" id="PTRK_0001215900.1">
    <property type="protein sequence ID" value="PTRK_0001215900.1"/>
    <property type="gene ID" value="PTRK_0001215900"/>
</dbReference>
<feature type="domain" description="Tyrosine specific protein phosphatases" evidence="3">
    <location>
        <begin position="397"/>
        <end position="453"/>
    </location>
</feature>
<dbReference type="InterPro" id="IPR029021">
    <property type="entry name" value="Prot-tyrosine_phosphatase-like"/>
</dbReference>
<dbReference type="Pfam" id="PF00102">
    <property type="entry name" value="Y_phosphatase"/>
    <property type="match status" value="1"/>
</dbReference>
<accession>A0A0N4ZU96</accession>
<dbReference type="STRING" id="131310.A0A0N4ZU96"/>
<evidence type="ECO:0000259" key="2">
    <source>
        <dbReference type="PROSITE" id="PS50055"/>
    </source>
</evidence>
<dbReference type="InterPro" id="IPR003595">
    <property type="entry name" value="Tyr_Pase_cat"/>
</dbReference>